<gene>
    <name evidence="2" type="ordered locus">Metev_0366</name>
</gene>
<evidence type="ECO:0000256" key="1">
    <source>
        <dbReference type="SAM" id="Phobius"/>
    </source>
</evidence>
<keyword evidence="1" id="KW-0812">Transmembrane</keyword>
<keyword evidence="3" id="KW-1185">Reference proteome</keyword>
<accession>D7E6R8</accession>
<dbReference type="Proteomes" id="UP000000391">
    <property type="component" value="Chromosome"/>
</dbReference>
<feature type="transmembrane region" description="Helical" evidence="1">
    <location>
        <begin position="86"/>
        <end position="107"/>
    </location>
</feature>
<sequence length="144" mass="15765">MNKNENRVLAGLFLIIMGTFLKWHEFMEYYRAYGPSGIGEVSQRVSGTVAGYDLTAGKFIFALSLILVVLVFLPKPALYHKRLLSAEFFLTSVIAGLFFIGGLIPVFTPTQNIGPGIGLAVLLAGCVITLVYIKKDLNSFNSDI</sequence>
<dbReference type="HOGENOM" id="CLU_1840567_0_0_2"/>
<evidence type="ECO:0000313" key="2">
    <source>
        <dbReference type="EMBL" id="ADI73290.1"/>
    </source>
</evidence>
<keyword evidence="1" id="KW-1133">Transmembrane helix</keyword>
<proteinExistence type="predicted"/>
<organism evidence="2 3">
    <name type="scientific">Methanohalobium evestigatum (strain ATCC BAA-1072 / DSM 3721 / NBRC 107634 / OCM 161 / Z-7303)</name>
    <dbReference type="NCBI Taxonomy" id="644295"/>
    <lineage>
        <taxon>Archaea</taxon>
        <taxon>Methanobacteriati</taxon>
        <taxon>Methanobacteriota</taxon>
        <taxon>Stenosarchaea group</taxon>
        <taxon>Methanomicrobia</taxon>
        <taxon>Methanosarcinales</taxon>
        <taxon>Methanosarcinaceae</taxon>
        <taxon>Methanohalobium</taxon>
    </lineage>
</organism>
<name>D7E6R8_METEZ</name>
<evidence type="ECO:0000313" key="3">
    <source>
        <dbReference type="Proteomes" id="UP000000391"/>
    </source>
</evidence>
<reference evidence="2 3" key="1">
    <citation type="submission" date="2010-06" db="EMBL/GenBank/DDBJ databases">
        <title>Complete sequence chromosome of Methanohalobium evestigatum Z-7303.</title>
        <authorList>
            <consortium name="US DOE Joint Genome Institute"/>
            <person name="Lucas S."/>
            <person name="Copeland A."/>
            <person name="Lapidus A."/>
            <person name="Cheng J.-F."/>
            <person name="Bruce D."/>
            <person name="Goodwin L."/>
            <person name="Pitluck S."/>
            <person name="Saunders E."/>
            <person name="Detter J.C."/>
            <person name="Han C."/>
            <person name="Tapia R."/>
            <person name="Land M."/>
            <person name="Hauser L."/>
            <person name="Kyrpides N."/>
            <person name="Mikhailova N."/>
            <person name="Sieprawska-Lupa M."/>
            <person name="Whitman W.B."/>
            <person name="Anderson I."/>
            <person name="Woyke T."/>
        </authorList>
    </citation>
    <scope>NUCLEOTIDE SEQUENCE [LARGE SCALE GENOMIC DNA]</scope>
    <source>
        <strain evidence="3">ATCC BAA-1072 / DSM 3721 / NBRC 107634 / OCM 161 / Z-7303</strain>
    </source>
</reference>
<dbReference type="KEGG" id="mev:Metev_0366"/>
<feature type="transmembrane region" description="Helical" evidence="1">
    <location>
        <begin position="113"/>
        <end position="133"/>
    </location>
</feature>
<dbReference type="GeneID" id="9345983"/>
<feature type="transmembrane region" description="Helical" evidence="1">
    <location>
        <begin position="56"/>
        <end position="74"/>
    </location>
</feature>
<dbReference type="RefSeq" id="WP_013193858.1">
    <property type="nucleotide sequence ID" value="NC_014253.1"/>
</dbReference>
<protein>
    <submittedName>
        <fullName evidence="2">Uncharacterized protein</fullName>
    </submittedName>
</protein>
<feature type="transmembrane region" description="Helical" evidence="1">
    <location>
        <begin position="7"/>
        <end position="24"/>
    </location>
</feature>
<dbReference type="EMBL" id="CP002069">
    <property type="protein sequence ID" value="ADI73290.1"/>
    <property type="molecule type" value="Genomic_DNA"/>
</dbReference>
<keyword evidence="1" id="KW-0472">Membrane</keyword>
<dbReference type="AlphaFoldDB" id="D7E6R8"/>